<dbReference type="InterPro" id="IPR023347">
    <property type="entry name" value="Lysozyme_dom_sf"/>
</dbReference>
<dbReference type="EC" id="3.2.1.17" evidence="3"/>
<dbReference type="SUPFAM" id="SSF53955">
    <property type="entry name" value="Lysozyme-like"/>
    <property type="match status" value="1"/>
</dbReference>
<gene>
    <name evidence="4" type="ORF">NFI95_15455</name>
</gene>
<evidence type="ECO:0000313" key="5">
    <source>
        <dbReference type="Proteomes" id="UP001524587"/>
    </source>
</evidence>
<reference evidence="4 5" key="1">
    <citation type="submission" date="2022-06" db="EMBL/GenBank/DDBJ databases">
        <title>Endosaccharibacter gen. nov., sp. nov., endophytic bacteria isolated from sugarcane.</title>
        <authorList>
            <person name="Pitiwittayakul N."/>
            <person name="Yukphan P."/>
            <person name="Charoenyingcharoen P."/>
            <person name="Tanasupawat S."/>
        </authorList>
    </citation>
    <scope>NUCLEOTIDE SEQUENCE [LARGE SCALE GENOMIC DNA]</scope>
    <source>
        <strain evidence="4 5">KSS8</strain>
    </source>
</reference>
<evidence type="ECO:0000256" key="3">
    <source>
        <dbReference type="RuleBase" id="RU003788"/>
    </source>
</evidence>
<evidence type="ECO:0000256" key="2">
    <source>
        <dbReference type="ARBA" id="ARBA00022638"/>
    </source>
</evidence>
<dbReference type="PANTHER" id="PTHR37406">
    <property type="entry name" value="T4-TYPE LYSOZYME 1-RELATED"/>
    <property type="match status" value="1"/>
</dbReference>
<dbReference type="Proteomes" id="UP001524587">
    <property type="component" value="Unassembled WGS sequence"/>
</dbReference>
<keyword evidence="5" id="KW-1185">Reference proteome</keyword>
<accession>A0ABT1WBN6</accession>
<dbReference type="InterPro" id="IPR002196">
    <property type="entry name" value="Glyco_hydro_24"/>
</dbReference>
<organism evidence="4 5">
    <name type="scientific">Endosaccharibacter trunci</name>
    <dbReference type="NCBI Taxonomy" id="2812733"/>
    <lineage>
        <taxon>Bacteria</taxon>
        <taxon>Pseudomonadati</taxon>
        <taxon>Pseudomonadota</taxon>
        <taxon>Alphaproteobacteria</taxon>
        <taxon>Acetobacterales</taxon>
        <taxon>Acetobacteraceae</taxon>
        <taxon>Endosaccharibacter</taxon>
    </lineage>
</organism>
<comment type="catalytic activity">
    <reaction evidence="3">
        <text>Hydrolysis of (1-&gt;4)-beta-linkages between N-acetylmuramic acid and N-acetyl-D-glucosamine residues in a peptidoglycan and between N-acetyl-D-glucosamine residues in chitodextrins.</text>
        <dbReference type="EC" id="3.2.1.17"/>
    </reaction>
</comment>
<proteinExistence type="inferred from homology"/>
<evidence type="ECO:0000256" key="1">
    <source>
        <dbReference type="ARBA" id="ARBA00022529"/>
    </source>
</evidence>
<name>A0ABT1WBN6_9PROT</name>
<dbReference type="RefSeq" id="WP_422865329.1">
    <property type="nucleotide sequence ID" value="NZ_JAMSKV010000017.1"/>
</dbReference>
<keyword evidence="3" id="KW-0326">Glycosidase</keyword>
<dbReference type="InterPro" id="IPR023346">
    <property type="entry name" value="Lysozyme-like_dom_sf"/>
</dbReference>
<sequence length="150" mass="16354">MSATTGYDPAALRVLLTRQEGNRSVMYTDTTGNKTVGIGHNMSIAQSAFVIDALYSCDVTGSEKSLDAHLPWWRSLDPVRQAALMDLMFNMGWGSLGTFTNTLRAFSQGNYDAAANGLLNSLWARQVGHDRSTDLAGMVRTGAMPDWMQS</sequence>
<dbReference type="PANTHER" id="PTHR37406:SF1">
    <property type="entry name" value="T4-TYPE LYSOZYME 1-RELATED"/>
    <property type="match status" value="1"/>
</dbReference>
<comment type="similarity">
    <text evidence="3">Belongs to the glycosyl hydrolase 24 family.</text>
</comment>
<dbReference type="Pfam" id="PF00959">
    <property type="entry name" value="Phage_lysozyme"/>
    <property type="match status" value="1"/>
</dbReference>
<keyword evidence="1 3" id="KW-0929">Antimicrobial</keyword>
<keyword evidence="2 3" id="KW-0081">Bacteriolytic enzyme</keyword>
<comment type="caution">
    <text evidence="4">The sequence shown here is derived from an EMBL/GenBank/DDBJ whole genome shotgun (WGS) entry which is preliminary data.</text>
</comment>
<keyword evidence="3 4" id="KW-0378">Hydrolase</keyword>
<dbReference type="InterPro" id="IPR052619">
    <property type="entry name" value="Phage_lysozyme-like"/>
</dbReference>
<dbReference type="EMBL" id="JAMSKV010000017">
    <property type="protein sequence ID" value="MCQ8279840.1"/>
    <property type="molecule type" value="Genomic_DNA"/>
</dbReference>
<dbReference type="Gene3D" id="1.10.530.40">
    <property type="match status" value="1"/>
</dbReference>
<evidence type="ECO:0000313" key="4">
    <source>
        <dbReference type="EMBL" id="MCQ8279840.1"/>
    </source>
</evidence>
<dbReference type="GO" id="GO:0016787">
    <property type="term" value="F:hydrolase activity"/>
    <property type="evidence" value="ECO:0007669"/>
    <property type="project" value="UniProtKB-KW"/>
</dbReference>
<protein>
    <recommendedName>
        <fullName evidence="3">Lysozyme</fullName>
        <ecNumber evidence="3">3.2.1.17</ecNumber>
    </recommendedName>
</protein>